<dbReference type="EMBL" id="BAAANY010000020">
    <property type="protein sequence ID" value="GAA1697383.1"/>
    <property type="molecule type" value="Genomic_DNA"/>
</dbReference>
<dbReference type="PANTHER" id="PTHR41700">
    <property type="entry name" value="GCN5-RELATED N-ACETYLTRANSFERASE"/>
    <property type="match status" value="1"/>
</dbReference>
<evidence type="ECO:0008006" key="3">
    <source>
        <dbReference type="Google" id="ProtNLM"/>
    </source>
</evidence>
<evidence type="ECO:0000313" key="1">
    <source>
        <dbReference type="EMBL" id="GAA1697383.1"/>
    </source>
</evidence>
<gene>
    <name evidence="1" type="ORF">GCM10009765_53470</name>
</gene>
<protein>
    <recommendedName>
        <fullName evidence="3">GNAT family N-acetyltransferase</fullName>
    </recommendedName>
</protein>
<dbReference type="InterPro" id="IPR016181">
    <property type="entry name" value="Acyl_CoA_acyltransferase"/>
</dbReference>
<dbReference type="PANTHER" id="PTHR41700:SF1">
    <property type="entry name" value="N-ACETYLTRANSFERASE DOMAIN-CONTAINING PROTEIN"/>
    <property type="match status" value="1"/>
</dbReference>
<evidence type="ECO:0000313" key="2">
    <source>
        <dbReference type="Proteomes" id="UP001500618"/>
    </source>
</evidence>
<dbReference type="InterPro" id="IPR038764">
    <property type="entry name" value="GNAT_N_AcTrfase_prd"/>
</dbReference>
<reference evidence="1 2" key="1">
    <citation type="journal article" date="2019" name="Int. J. Syst. Evol. Microbiol.">
        <title>The Global Catalogue of Microorganisms (GCM) 10K type strain sequencing project: providing services to taxonomists for standard genome sequencing and annotation.</title>
        <authorList>
            <consortium name="The Broad Institute Genomics Platform"/>
            <consortium name="The Broad Institute Genome Sequencing Center for Infectious Disease"/>
            <person name="Wu L."/>
            <person name="Ma J."/>
        </authorList>
    </citation>
    <scope>NUCLEOTIDE SEQUENCE [LARGE SCALE GENOMIC DNA]</scope>
    <source>
        <strain evidence="1 2">JCM 14718</strain>
    </source>
</reference>
<comment type="caution">
    <text evidence="1">The sequence shown here is derived from an EMBL/GenBank/DDBJ whole genome shotgun (WGS) entry which is preliminary data.</text>
</comment>
<dbReference type="Proteomes" id="UP001500618">
    <property type="component" value="Unassembled WGS sequence"/>
</dbReference>
<name>A0ABN2I2Z3_9ACTN</name>
<proteinExistence type="predicted"/>
<organism evidence="1 2">
    <name type="scientific">Fodinicola feengrottensis</name>
    <dbReference type="NCBI Taxonomy" id="435914"/>
    <lineage>
        <taxon>Bacteria</taxon>
        <taxon>Bacillati</taxon>
        <taxon>Actinomycetota</taxon>
        <taxon>Actinomycetes</taxon>
        <taxon>Mycobacteriales</taxon>
        <taxon>Fodinicola</taxon>
    </lineage>
</organism>
<sequence length="265" mass="28866">MIPQVVELTDPASYRALAALFQRIWQDPQLPVDPPMLRALSYAGNYVVGAYAGEEMIGAAVAFLGGHGLGLDRHLHSHITGVITRHRAGGVGYLLKQHQRAWALERGLPRVCWTFDPLVRRNAYFNFHKLGAEPTTYLPDFYGPMDDGINAGQPSDRMYIDWDLASPPAVAAAAGAVTAPDLAGAEILLGHDGEAPGRARPVGTGRVLVAIPVDVERLRGNDPALAIRWRYAVREALMSCFAEGRRVVGVSREGWYVMSGLEEKS</sequence>
<accession>A0ABN2I2Z3</accession>
<keyword evidence="2" id="KW-1185">Reference proteome</keyword>
<dbReference type="Gene3D" id="3.40.630.30">
    <property type="match status" value="1"/>
</dbReference>
<dbReference type="SUPFAM" id="SSF55729">
    <property type="entry name" value="Acyl-CoA N-acyltransferases (Nat)"/>
    <property type="match status" value="1"/>
</dbReference>